<accession>A0AAV9GLM3</accession>
<evidence type="ECO:0000313" key="3">
    <source>
        <dbReference type="Proteomes" id="UP001321760"/>
    </source>
</evidence>
<evidence type="ECO:0000256" key="1">
    <source>
        <dbReference type="SAM" id="MobiDB-lite"/>
    </source>
</evidence>
<dbReference type="AlphaFoldDB" id="A0AAV9GLM3"/>
<feature type="region of interest" description="Disordered" evidence="1">
    <location>
        <begin position="96"/>
        <end position="119"/>
    </location>
</feature>
<evidence type="ECO:0000313" key="2">
    <source>
        <dbReference type="EMBL" id="KAK4449231.1"/>
    </source>
</evidence>
<keyword evidence="3" id="KW-1185">Reference proteome</keyword>
<evidence type="ECO:0008006" key="4">
    <source>
        <dbReference type="Google" id="ProtNLM"/>
    </source>
</evidence>
<protein>
    <recommendedName>
        <fullName evidence="4">Pentatricopeptide repeat domain-containing protein</fullName>
    </recommendedName>
</protein>
<dbReference type="EMBL" id="MU865938">
    <property type="protein sequence ID" value="KAK4449231.1"/>
    <property type="molecule type" value="Genomic_DNA"/>
</dbReference>
<name>A0AAV9GLM3_9PEZI</name>
<reference evidence="2" key="1">
    <citation type="journal article" date="2023" name="Mol. Phylogenet. Evol.">
        <title>Genome-scale phylogeny and comparative genomics of the fungal order Sordariales.</title>
        <authorList>
            <person name="Hensen N."/>
            <person name="Bonometti L."/>
            <person name="Westerberg I."/>
            <person name="Brannstrom I.O."/>
            <person name="Guillou S."/>
            <person name="Cros-Aarteil S."/>
            <person name="Calhoun S."/>
            <person name="Haridas S."/>
            <person name="Kuo A."/>
            <person name="Mondo S."/>
            <person name="Pangilinan J."/>
            <person name="Riley R."/>
            <person name="LaButti K."/>
            <person name="Andreopoulos B."/>
            <person name="Lipzen A."/>
            <person name="Chen C."/>
            <person name="Yan M."/>
            <person name="Daum C."/>
            <person name="Ng V."/>
            <person name="Clum A."/>
            <person name="Steindorff A."/>
            <person name="Ohm R.A."/>
            <person name="Martin F."/>
            <person name="Silar P."/>
            <person name="Natvig D.O."/>
            <person name="Lalanne C."/>
            <person name="Gautier V."/>
            <person name="Ament-Velasquez S.L."/>
            <person name="Kruys A."/>
            <person name="Hutchinson M.I."/>
            <person name="Powell A.J."/>
            <person name="Barry K."/>
            <person name="Miller A.N."/>
            <person name="Grigoriev I.V."/>
            <person name="Debuchy R."/>
            <person name="Gladieux P."/>
            <person name="Hiltunen Thoren M."/>
            <person name="Johannesson H."/>
        </authorList>
    </citation>
    <scope>NUCLEOTIDE SEQUENCE</scope>
    <source>
        <strain evidence="2">PSN243</strain>
    </source>
</reference>
<organism evidence="2 3">
    <name type="scientific">Podospora aff. communis PSN243</name>
    <dbReference type="NCBI Taxonomy" id="3040156"/>
    <lineage>
        <taxon>Eukaryota</taxon>
        <taxon>Fungi</taxon>
        <taxon>Dikarya</taxon>
        <taxon>Ascomycota</taxon>
        <taxon>Pezizomycotina</taxon>
        <taxon>Sordariomycetes</taxon>
        <taxon>Sordariomycetidae</taxon>
        <taxon>Sordariales</taxon>
        <taxon>Podosporaceae</taxon>
        <taxon>Podospora</taxon>
    </lineage>
</organism>
<feature type="compositionally biased region" description="Basic and acidic residues" evidence="1">
    <location>
        <begin position="96"/>
        <end position="113"/>
    </location>
</feature>
<proteinExistence type="predicted"/>
<sequence>MSSSASRCGRALQRHIIPPRDSVWISDDLLSAAFKRYCAVSNKTQRRYAGNVPGPLECRRRLGRRHMGELAGFQSPSLPPPWAFEFPLDFSQWRWEPPRRSDTTPRPKQHHVEAQSTGSSGFLSSFWSASTPLKADNTDEKTPSSLGQDRLLQNLAILPKSDLMGVCISAATSPLEVLEADMEFFCNELQQSISAGKHSCETYRRLFFETLEALDKRFGADHRPSASNLYISLYSAFVTGYSHKDLNDPRFWTEFIDLASLLPISDFYRLYSKAIEGFPNGVVMNYWAIKILAPRDPLTLTNDSVYHARKSLLEARRILRPFRSAGRRARAPSDFTAAVQLARGEMDKARIALTSADAAADALLQYADVKRKARSALESIAEPVFCSLILTHWDSRGYLNDSDGALRQSYELYRSGREDTALSALALAMFDHLDSNPNSTWLRRGLYFNIWSLLKTLYRTHDMVESVIALSYTHTLPASFIFALTAVCRNHRAVLRLASLYKHDLQGPRDPRWHPALVKRHVHKIITDKQLHPCVIWPALDIQLDGRKLRVGRRRHKQYHRRHIPAIAARIATIAADTHHLRPSAAFRLASQAVRVLEETTRGVPAPVIKALYRTIIKSTPAGVKTKRQRWFIDVVRRHHGDKIANECWHALQEWRAGMALLQYQRVRTKYGG</sequence>
<reference evidence="2" key="2">
    <citation type="submission" date="2023-05" db="EMBL/GenBank/DDBJ databases">
        <authorList>
            <consortium name="Lawrence Berkeley National Laboratory"/>
            <person name="Steindorff A."/>
            <person name="Hensen N."/>
            <person name="Bonometti L."/>
            <person name="Westerberg I."/>
            <person name="Brannstrom I.O."/>
            <person name="Guillou S."/>
            <person name="Cros-Aarteil S."/>
            <person name="Calhoun S."/>
            <person name="Haridas S."/>
            <person name="Kuo A."/>
            <person name="Mondo S."/>
            <person name="Pangilinan J."/>
            <person name="Riley R."/>
            <person name="Labutti K."/>
            <person name="Andreopoulos B."/>
            <person name="Lipzen A."/>
            <person name="Chen C."/>
            <person name="Yanf M."/>
            <person name="Daum C."/>
            <person name="Ng V."/>
            <person name="Clum A."/>
            <person name="Ohm R."/>
            <person name="Martin F."/>
            <person name="Silar P."/>
            <person name="Natvig D."/>
            <person name="Lalanne C."/>
            <person name="Gautier V."/>
            <person name="Ament-Velasquez S.L."/>
            <person name="Kruys A."/>
            <person name="Hutchinson M.I."/>
            <person name="Powell A.J."/>
            <person name="Barry K."/>
            <person name="Miller A.N."/>
            <person name="Grigoriev I.V."/>
            <person name="Debuchy R."/>
            <person name="Gladieux P."/>
            <person name="Thoren M.H."/>
            <person name="Johannesson H."/>
        </authorList>
    </citation>
    <scope>NUCLEOTIDE SEQUENCE</scope>
    <source>
        <strain evidence="2">PSN243</strain>
    </source>
</reference>
<dbReference type="Proteomes" id="UP001321760">
    <property type="component" value="Unassembled WGS sequence"/>
</dbReference>
<comment type="caution">
    <text evidence="2">The sequence shown here is derived from an EMBL/GenBank/DDBJ whole genome shotgun (WGS) entry which is preliminary data.</text>
</comment>
<gene>
    <name evidence="2" type="ORF">QBC34DRAFT_405353</name>
</gene>